<sequence length="191" mass="21034">MEPEGSPARTLLRLIGEQGCTTKELADLLQSIGQSNAVQLLKPPGIRVMVQPESVAVQSGQMVKLSCVATGHPIVNYQWFKMDKEVPYGNSSELVFNPVDVNDAGLYICRVNNSHSFHYSNWAQLDVIESNLACHGLFDDKLQISNQPQPQKLLVGSRLLLECGAVGKPLPRYQWFRNGVAVIGATNRAFV</sequence>
<dbReference type="InterPro" id="IPR011029">
    <property type="entry name" value="DEATH-like_dom_sf"/>
</dbReference>
<dbReference type="Pfam" id="PF13927">
    <property type="entry name" value="Ig_3"/>
    <property type="match status" value="1"/>
</dbReference>
<evidence type="ECO:0000313" key="3">
    <source>
        <dbReference type="Proteomes" id="UP000228934"/>
    </source>
</evidence>
<dbReference type="Proteomes" id="UP000228934">
    <property type="component" value="Unassembled WGS sequence"/>
</dbReference>
<organism evidence="2 3">
    <name type="scientific">Aquarana catesbeiana</name>
    <name type="common">American bullfrog</name>
    <name type="synonym">Rana catesbeiana</name>
    <dbReference type="NCBI Taxonomy" id="8400"/>
    <lineage>
        <taxon>Eukaryota</taxon>
        <taxon>Metazoa</taxon>
        <taxon>Chordata</taxon>
        <taxon>Craniata</taxon>
        <taxon>Vertebrata</taxon>
        <taxon>Euteleostomi</taxon>
        <taxon>Amphibia</taxon>
        <taxon>Batrachia</taxon>
        <taxon>Anura</taxon>
        <taxon>Neobatrachia</taxon>
        <taxon>Ranoidea</taxon>
        <taxon>Ranidae</taxon>
        <taxon>Aquarana</taxon>
    </lineage>
</organism>
<dbReference type="CDD" id="cd00096">
    <property type="entry name" value="Ig"/>
    <property type="match status" value="1"/>
</dbReference>
<dbReference type="GO" id="GO:0042113">
    <property type="term" value="P:B cell activation"/>
    <property type="evidence" value="ECO:0007669"/>
    <property type="project" value="TreeGrafter"/>
</dbReference>
<proteinExistence type="predicted"/>
<dbReference type="Gene3D" id="1.10.533.10">
    <property type="entry name" value="Death Domain, Fas"/>
    <property type="match status" value="1"/>
</dbReference>
<feature type="non-terminal residue" evidence="2">
    <location>
        <position position="191"/>
    </location>
</feature>
<protein>
    <recommendedName>
        <fullName evidence="1">Ig-like domain-containing protein</fullName>
    </recommendedName>
</protein>
<evidence type="ECO:0000313" key="2">
    <source>
        <dbReference type="EMBL" id="PIO40592.1"/>
    </source>
</evidence>
<dbReference type="PANTHER" id="PTHR22576">
    <property type="entry name" value="MUCOSA ASSOCIATED LYMPHOID TISSUE LYMPHOMA TRANSLOCATION PROTEIN 1/PARACASPASE"/>
    <property type="match status" value="1"/>
</dbReference>
<dbReference type="FunFam" id="2.60.40.10:FF:000492">
    <property type="entry name" value="Mucosa-associated lymphoid tissue lymphoma translocation protein 1"/>
    <property type="match status" value="1"/>
</dbReference>
<dbReference type="EMBL" id="KV922802">
    <property type="protein sequence ID" value="PIO40592.1"/>
    <property type="molecule type" value="Genomic_DNA"/>
</dbReference>
<evidence type="ECO:0000259" key="1">
    <source>
        <dbReference type="PROSITE" id="PS50835"/>
    </source>
</evidence>
<dbReference type="GO" id="GO:0043123">
    <property type="term" value="P:positive regulation of canonical NF-kappaB signal transduction"/>
    <property type="evidence" value="ECO:0007669"/>
    <property type="project" value="TreeGrafter"/>
</dbReference>
<dbReference type="InterPro" id="IPR003598">
    <property type="entry name" value="Ig_sub2"/>
</dbReference>
<dbReference type="InterPro" id="IPR007110">
    <property type="entry name" value="Ig-like_dom"/>
</dbReference>
<dbReference type="SMART" id="SM00409">
    <property type="entry name" value="IG"/>
    <property type="match status" value="1"/>
</dbReference>
<accession>A0A2G9SKJ4</accession>
<gene>
    <name evidence="2" type="ORF">AB205_0148370</name>
</gene>
<name>A0A2G9SKJ4_AQUCT</name>
<keyword evidence="3" id="KW-1185">Reference proteome</keyword>
<dbReference type="Gene3D" id="2.60.40.10">
    <property type="entry name" value="Immunoglobulins"/>
    <property type="match status" value="2"/>
</dbReference>
<dbReference type="OrthoDB" id="412369at2759"/>
<reference evidence="3" key="1">
    <citation type="journal article" date="2017" name="Nat. Commun.">
        <title>The North American bullfrog draft genome provides insight into hormonal regulation of long noncoding RNA.</title>
        <authorList>
            <person name="Hammond S.A."/>
            <person name="Warren R.L."/>
            <person name="Vandervalk B.P."/>
            <person name="Kucuk E."/>
            <person name="Khan H."/>
            <person name="Gibb E.A."/>
            <person name="Pandoh P."/>
            <person name="Kirk H."/>
            <person name="Zhao Y."/>
            <person name="Jones M."/>
            <person name="Mungall A.J."/>
            <person name="Coope R."/>
            <person name="Pleasance S."/>
            <person name="Moore R.A."/>
            <person name="Holt R.A."/>
            <person name="Round J.M."/>
            <person name="Ohora S."/>
            <person name="Walle B.V."/>
            <person name="Veldhoen N."/>
            <person name="Helbing C.C."/>
            <person name="Birol I."/>
        </authorList>
    </citation>
    <scope>NUCLEOTIDE SEQUENCE [LARGE SCALE GENOMIC DNA]</scope>
</reference>
<dbReference type="SMART" id="SM00408">
    <property type="entry name" value="IGc2"/>
    <property type="match status" value="1"/>
</dbReference>
<feature type="domain" description="Ig-like" evidence="1">
    <location>
        <begin position="44"/>
        <end position="120"/>
    </location>
</feature>
<dbReference type="PANTHER" id="PTHR22576:SF40">
    <property type="entry name" value="MUCOSA-ASSOCIATED LYMPHOID TISSUE LYMPHOMA TRANSLOCATION PROTEIN 1"/>
    <property type="match status" value="1"/>
</dbReference>
<dbReference type="InterPro" id="IPR003599">
    <property type="entry name" value="Ig_sub"/>
</dbReference>
<dbReference type="AlphaFoldDB" id="A0A2G9SKJ4"/>
<dbReference type="SUPFAM" id="SSF48726">
    <property type="entry name" value="Immunoglobulin"/>
    <property type="match status" value="2"/>
</dbReference>
<dbReference type="GO" id="GO:0050852">
    <property type="term" value="P:T cell receptor signaling pathway"/>
    <property type="evidence" value="ECO:0007669"/>
    <property type="project" value="TreeGrafter"/>
</dbReference>
<dbReference type="InterPro" id="IPR052039">
    <property type="entry name" value="Caspase-related_regulators"/>
</dbReference>
<dbReference type="InterPro" id="IPR013783">
    <property type="entry name" value="Ig-like_fold"/>
</dbReference>
<dbReference type="InterPro" id="IPR036179">
    <property type="entry name" value="Ig-like_dom_sf"/>
</dbReference>
<dbReference type="PROSITE" id="PS50835">
    <property type="entry name" value="IG_LIKE"/>
    <property type="match status" value="1"/>
</dbReference>
<dbReference type="GO" id="GO:0045087">
    <property type="term" value="P:innate immune response"/>
    <property type="evidence" value="ECO:0007669"/>
    <property type="project" value="TreeGrafter"/>
</dbReference>